<dbReference type="RefSeq" id="WP_149545899.1">
    <property type="nucleotide sequence ID" value="NZ_VTPS01000017.1"/>
</dbReference>
<dbReference type="GO" id="GO:0046872">
    <property type="term" value="F:metal ion binding"/>
    <property type="evidence" value="ECO:0007669"/>
    <property type="project" value="UniProtKB-KW"/>
</dbReference>
<dbReference type="InterPro" id="IPR058240">
    <property type="entry name" value="rSAM_sf"/>
</dbReference>
<dbReference type="InterPro" id="IPR007197">
    <property type="entry name" value="rSAM"/>
</dbReference>
<dbReference type="SFLD" id="SFLDG01113">
    <property type="entry name" value="Uncharacterised_Radical_SAM_Su"/>
    <property type="match status" value="1"/>
</dbReference>
<evidence type="ECO:0000256" key="1">
    <source>
        <dbReference type="ARBA" id="ARBA00022691"/>
    </source>
</evidence>
<reference evidence="6 7" key="1">
    <citation type="submission" date="2019-08" db="EMBL/GenBank/DDBJ databases">
        <title>Calorimonas adulescens gen. nov., sp. nov., an anaerobic thermophilic bacterium from Sakhalin hot spring.</title>
        <authorList>
            <person name="Khomyakova M.A."/>
            <person name="Merkel A.Y."/>
            <person name="Novikov A."/>
            <person name="Bonch-Osmolovskaya E.A."/>
            <person name="Slobodkin A.I."/>
        </authorList>
    </citation>
    <scope>NUCLEOTIDE SEQUENCE [LARGE SCALE GENOMIC DNA]</scope>
    <source>
        <strain evidence="6 7">A05MB</strain>
    </source>
</reference>
<name>A0A5D8Q991_9THEO</name>
<evidence type="ECO:0000256" key="4">
    <source>
        <dbReference type="ARBA" id="ARBA00023014"/>
    </source>
</evidence>
<dbReference type="SMART" id="SM00729">
    <property type="entry name" value="Elp3"/>
    <property type="match status" value="1"/>
</dbReference>
<keyword evidence="1" id="KW-0949">S-adenosyl-L-methionine</keyword>
<evidence type="ECO:0000259" key="5">
    <source>
        <dbReference type="SMART" id="SM00729"/>
    </source>
</evidence>
<dbReference type="PANTHER" id="PTHR43288">
    <property type="entry name" value="BIOTIN SYNTHASE-RELATED PROTEIN, RADICAL SAM SUPERFAMILY"/>
    <property type="match status" value="1"/>
</dbReference>
<dbReference type="Proteomes" id="UP000322976">
    <property type="component" value="Unassembled WGS sequence"/>
</dbReference>
<dbReference type="GO" id="GO:0051536">
    <property type="term" value="F:iron-sulfur cluster binding"/>
    <property type="evidence" value="ECO:0007669"/>
    <property type="project" value="UniProtKB-KW"/>
</dbReference>
<evidence type="ECO:0000313" key="7">
    <source>
        <dbReference type="Proteomes" id="UP000322976"/>
    </source>
</evidence>
<dbReference type="AlphaFoldDB" id="A0A5D8Q991"/>
<proteinExistence type="predicted"/>
<keyword evidence="3" id="KW-0408">Iron</keyword>
<keyword evidence="7" id="KW-1185">Reference proteome</keyword>
<evidence type="ECO:0000313" key="6">
    <source>
        <dbReference type="EMBL" id="TZE81150.1"/>
    </source>
</evidence>
<comment type="caution">
    <text evidence="6">The sequence shown here is derived from an EMBL/GenBank/DDBJ whole genome shotgun (WGS) entry which is preliminary data.</text>
</comment>
<evidence type="ECO:0000256" key="3">
    <source>
        <dbReference type="ARBA" id="ARBA00023004"/>
    </source>
</evidence>
<evidence type="ECO:0000256" key="2">
    <source>
        <dbReference type="ARBA" id="ARBA00022723"/>
    </source>
</evidence>
<accession>A0A5D8Q991</accession>
<dbReference type="InterPro" id="IPR006638">
    <property type="entry name" value="Elp3/MiaA/NifB-like_rSAM"/>
</dbReference>
<gene>
    <name evidence="6" type="ORF">FWJ32_10440</name>
</gene>
<protein>
    <submittedName>
        <fullName evidence="6">Radical SAM protein</fullName>
    </submittedName>
</protein>
<dbReference type="Gene3D" id="3.20.20.70">
    <property type="entry name" value="Aldolase class I"/>
    <property type="match status" value="1"/>
</dbReference>
<dbReference type="PANTHER" id="PTHR43288:SF2">
    <property type="entry name" value="RADICAL SAM CORE DOMAIN-CONTAINING PROTEIN"/>
    <property type="match status" value="1"/>
</dbReference>
<dbReference type="InterPro" id="IPR013785">
    <property type="entry name" value="Aldolase_TIM"/>
</dbReference>
<dbReference type="SUPFAM" id="SSF102114">
    <property type="entry name" value="Radical SAM enzymes"/>
    <property type="match status" value="1"/>
</dbReference>
<dbReference type="GO" id="GO:0003824">
    <property type="term" value="F:catalytic activity"/>
    <property type="evidence" value="ECO:0007669"/>
    <property type="project" value="InterPro"/>
</dbReference>
<organism evidence="6 7">
    <name type="scientific">Calorimonas adulescens</name>
    <dbReference type="NCBI Taxonomy" id="2606906"/>
    <lineage>
        <taxon>Bacteria</taxon>
        <taxon>Bacillati</taxon>
        <taxon>Bacillota</taxon>
        <taxon>Clostridia</taxon>
        <taxon>Thermoanaerobacterales</taxon>
        <taxon>Thermoanaerobacteraceae</taxon>
        <taxon>Calorimonas</taxon>
    </lineage>
</organism>
<keyword evidence="4" id="KW-0411">Iron-sulfur</keyword>
<dbReference type="EMBL" id="VTPS01000017">
    <property type="protein sequence ID" value="TZE81150.1"/>
    <property type="molecule type" value="Genomic_DNA"/>
</dbReference>
<sequence length="265" mass="29578">MKKIDMYYPGKTKSVSITGQACSLNCSHCMGHYLRDMISLKEADNTDSSSFLISGGCDREGKVPVNRFLDEIKMLKRKARLNIHCGLVNEDEAKTIGEVADKVSFDFTVDDEAIHEVFGLNKGSEDYIRSYEFLRRYTDVVPHILIGLKGGIIDREYEAIRVLKDMGTEKIAFIIFRPTIGTPFADRKPPGVMEAADVLRFARKALPHGYITLGCMRPGGSYRDSIDRMAVDIGVDGIVNPTPGAVMYAKEMAYDINIKEECCVL</sequence>
<feature type="domain" description="Elp3/MiaA/NifB-like radical SAM core" evidence="5">
    <location>
        <begin position="12"/>
        <end position="204"/>
    </location>
</feature>
<dbReference type="CDD" id="cd01335">
    <property type="entry name" value="Radical_SAM"/>
    <property type="match status" value="1"/>
</dbReference>
<keyword evidence="2" id="KW-0479">Metal-binding</keyword>
<dbReference type="SFLD" id="SFLDS00029">
    <property type="entry name" value="Radical_SAM"/>
    <property type="match status" value="1"/>
</dbReference>